<evidence type="ECO:0000313" key="2">
    <source>
        <dbReference type="Proteomes" id="UP000198211"/>
    </source>
</evidence>
<comment type="caution">
    <text evidence="1">The sequence shown here is derived from an EMBL/GenBank/DDBJ whole genome shotgun (WGS) entry which is preliminary data.</text>
</comment>
<evidence type="ECO:0000313" key="1">
    <source>
        <dbReference type="EMBL" id="OWZ12639.1"/>
    </source>
</evidence>
<proteinExistence type="predicted"/>
<accession>A0A225W657</accession>
<dbReference type="AlphaFoldDB" id="A0A225W657"/>
<dbReference type="OrthoDB" id="10058284at2759"/>
<name>A0A225W657_9STRA</name>
<gene>
    <name evidence="1" type="ORF">PHMEG_00014165</name>
</gene>
<sequence>MQAGRSTLITGHGYSVKDLVEHVRDQTDSDYRSNKALYSRRLARLLRGYKFFRPGGRHISNDNQAHLRISKLPEMRSSTVSDKNRMLPLGAVRKKDTNPSLEVHLIHDLSFPRGLSGNDVSDKAYFLITEYLHVTPIVRRIEVLANLFPGTTIYILNRDDKSAFRHLTMASEYVS</sequence>
<keyword evidence="2" id="KW-1185">Reference proteome</keyword>
<reference evidence="2" key="1">
    <citation type="submission" date="2017-03" db="EMBL/GenBank/DDBJ databases">
        <title>Phytopthora megakarya and P. palmivora, two closely related causual agents of cacao black pod achieved similar genome size and gene model numbers by different mechanisms.</title>
        <authorList>
            <person name="Ali S."/>
            <person name="Shao J."/>
            <person name="Larry D.J."/>
            <person name="Kronmiller B."/>
            <person name="Shen D."/>
            <person name="Strem M.D."/>
            <person name="Melnick R.L."/>
            <person name="Guiltinan M.J."/>
            <person name="Tyler B.M."/>
            <person name="Meinhardt L.W."/>
            <person name="Bailey B.A."/>
        </authorList>
    </citation>
    <scope>NUCLEOTIDE SEQUENCE [LARGE SCALE GENOMIC DNA]</scope>
    <source>
        <strain evidence="2">zdho120</strain>
    </source>
</reference>
<dbReference type="Proteomes" id="UP000198211">
    <property type="component" value="Unassembled WGS sequence"/>
</dbReference>
<organism evidence="1 2">
    <name type="scientific">Phytophthora megakarya</name>
    <dbReference type="NCBI Taxonomy" id="4795"/>
    <lineage>
        <taxon>Eukaryota</taxon>
        <taxon>Sar</taxon>
        <taxon>Stramenopiles</taxon>
        <taxon>Oomycota</taxon>
        <taxon>Peronosporomycetes</taxon>
        <taxon>Peronosporales</taxon>
        <taxon>Peronosporaceae</taxon>
        <taxon>Phytophthora</taxon>
    </lineage>
</organism>
<dbReference type="EMBL" id="NBNE01001792">
    <property type="protein sequence ID" value="OWZ12639.1"/>
    <property type="molecule type" value="Genomic_DNA"/>
</dbReference>
<protein>
    <submittedName>
        <fullName evidence="1">Uncharacterized protein</fullName>
    </submittedName>
</protein>